<dbReference type="AlphaFoldDB" id="A0A075QZ16"/>
<dbReference type="CDD" id="cd24032">
    <property type="entry name" value="ASKHA_NBD_TsaB"/>
    <property type="match status" value="1"/>
</dbReference>
<reference evidence="2 3" key="1">
    <citation type="journal article" date="2011" name="J. Bacteriol.">
        <title>Genome sequence of Brevibacillus laterosporus LMG 15441, a pathogen of invertebrates.</title>
        <authorList>
            <person name="Djukic M."/>
            <person name="Poehlein A."/>
            <person name="Thurmer A."/>
            <person name="Daniel R."/>
        </authorList>
    </citation>
    <scope>NUCLEOTIDE SEQUENCE [LARGE SCALE GENOMIC DNA]</scope>
    <source>
        <strain evidence="2 3">LMG 15441</strain>
    </source>
</reference>
<dbReference type="GO" id="GO:0005829">
    <property type="term" value="C:cytosol"/>
    <property type="evidence" value="ECO:0007669"/>
    <property type="project" value="TreeGrafter"/>
</dbReference>
<dbReference type="Proteomes" id="UP000005850">
    <property type="component" value="Chromosome"/>
</dbReference>
<sequence length="237" mass="25662">MCVLAIDTSNLVLSVAVVDDSRVRGEWTSNLNKNHSVTVMDGISTLLDELNIDPAELTGIAVAKGPGSYTGVRIGVATAKSMAWSLGIPVIGISSLEAVGMNALSFTGGIVPLFDARRGQVYTGLYRSKDCQTLDALLPERIILLTDWLDLLQQETSGEPLLFLGEDLDKHRDVISDVLGEKAMFATPTFNHPRAAHLAWTGLQQLKEGKGIPAHDLVPEYLQLAEAEAKWIAKQEK</sequence>
<feature type="domain" description="Gcp-like" evidence="1">
    <location>
        <begin position="32"/>
        <end position="231"/>
    </location>
</feature>
<dbReference type="InterPro" id="IPR043129">
    <property type="entry name" value="ATPase_NBD"/>
</dbReference>
<dbReference type="SUPFAM" id="SSF53067">
    <property type="entry name" value="Actin-like ATPase domain"/>
    <property type="match status" value="2"/>
</dbReference>
<dbReference type="RefSeq" id="WP_003333527.1">
    <property type="nucleotide sequence ID" value="NZ_CP007806.1"/>
</dbReference>
<dbReference type="Gene3D" id="3.30.420.40">
    <property type="match status" value="2"/>
</dbReference>
<dbReference type="PANTHER" id="PTHR11735">
    <property type="entry name" value="TRNA N6-ADENOSINE THREONYLCARBAMOYLTRANSFERASE"/>
    <property type="match status" value="1"/>
</dbReference>
<organism evidence="2 3">
    <name type="scientific">Brevibacillus laterosporus LMG 15441</name>
    <dbReference type="NCBI Taxonomy" id="1042163"/>
    <lineage>
        <taxon>Bacteria</taxon>
        <taxon>Bacillati</taxon>
        <taxon>Bacillota</taxon>
        <taxon>Bacilli</taxon>
        <taxon>Bacillales</taxon>
        <taxon>Paenibacillaceae</taxon>
        <taxon>Brevibacillus</taxon>
    </lineage>
</organism>
<name>A0A075QZ16_BRELA</name>
<dbReference type="KEGG" id="blr:BRLA_c004330"/>
<dbReference type="Pfam" id="PF00814">
    <property type="entry name" value="TsaD"/>
    <property type="match status" value="1"/>
</dbReference>
<protein>
    <submittedName>
        <fullName evidence="2">T(6)A37 threonylcarbamoyladenosine biosynthesis protein TsaB</fullName>
    </submittedName>
</protein>
<evidence type="ECO:0000259" key="1">
    <source>
        <dbReference type="Pfam" id="PF00814"/>
    </source>
</evidence>
<evidence type="ECO:0000313" key="2">
    <source>
        <dbReference type="EMBL" id="AIG24814.1"/>
    </source>
</evidence>
<dbReference type="HOGENOM" id="CLU_064886_0_1_9"/>
<dbReference type="InterPro" id="IPR022496">
    <property type="entry name" value="T6A_TsaB"/>
</dbReference>
<dbReference type="PANTHER" id="PTHR11735:SF11">
    <property type="entry name" value="TRNA THREONYLCARBAMOYLADENOSINE BIOSYNTHESIS PROTEIN TSAB"/>
    <property type="match status" value="1"/>
</dbReference>
<dbReference type="eggNOG" id="COG1214">
    <property type="taxonomic scope" value="Bacteria"/>
</dbReference>
<accession>A0A075QZ16</accession>
<proteinExistence type="predicted"/>
<dbReference type="EMBL" id="CP007806">
    <property type="protein sequence ID" value="AIG24814.1"/>
    <property type="molecule type" value="Genomic_DNA"/>
</dbReference>
<dbReference type="InterPro" id="IPR000905">
    <property type="entry name" value="Gcp-like_dom"/>
</dbReference>
<keyword evidence="3" id="KW-1185">Reference proteome</keyword>
<evidence type="ECO:0000313" key="3">
    <source>
        <dbReference type="Proteomes" id="UP000005850"/>
    </source>
</evidence>
<gene>
    <name evidence="2" type="primary">tsaB</name>
    <name evidence="2" type="ORF">BRLA_c004330</name>
</gene>
<dbReference type="GO" id="GO:0002949">
    <property type="term" value="P:tRNA threonylcarbamoyladenosine modification"/>
    <property type="evidence" value="ECO:0007669"/>
    <property type="project" value="InterPro"/>
</dbReference>
<dbReference type="NCBIfam" id="TIGR03725">
    <property type="entry name" value="T6A_YeaZ"/>
    <property type="match status" value="1"/>
</dbReference>
<dbReference type="STRING" id="1042163.BRLA_c004330"/>